<dbReference type="InterPro" id="IPR004087">
    <property type="entry name" value="KH_dom"/>
</dbReference>
<evidence type="ECO:0000256" key="3">
    <source>
        <dbReference type="SAM" id="MobiDB-lite"/>
    </source>
</evidence>
<dbReference type="EMBL" id="GG745344">
    <property type="protein sequence ID" value="KNE64228.1"/>
    <property type="molecule type" value="Genomic_DNA"/>
</dbReference>
<dbReference type="VEuPathDB" id="FungiDB:AMAG_09269"/>
<accession>A0A0L0SNY3</accession>
<name>A0A0L0SNY3_ALLM3</name>
<sequence length="484" mass="48815">MSSLPTPASPQPTDSVQPAPAAAAPMTQDAPTSPRVSATATVAADMAVAQVVMVPTTVTLRVLLNAKGAGVAIGRGGKTIEELRDVSGCKAGVSKSVEGVNDRILTVVGPVPNAAQAIHFLATTLVATPCMTFQPPLPETHTMVRLLVPNAVMGTVIGRGGSRIKQLQEQHGVRLVAAKDPLPHSTERLCDVTGTPDAIMSVAGALAQTLLDDWDRVATTTVLYDPHVRVRTAPQAVAAAAALAAAAHVNAIPVPRTAQAASVAAMAAAAAAAAAPAVVYPAVAAPVVAAAPAMIPNGHAAALAVQQRAAVAMTAAAAMRAVAAPYPATTARHHAYAPAAYMVATHHPHQQQPHSRAPSAHDDAVANGTVTQTLAVPGDLVGSVIGKGGARVAEMRESSGARILIAKTANDRGERVLTVSGAPAHVDAAVRMVVAQIAGEKARREARAAHAAQMHAQAAAAAAAGDVNEGVVEQDAGVDGEVRE</sequence>
<dbReference type="OMA" id="SIAKEPH"/>
<feature type="domain" description="K Homology" evidence="4">
    <location>
        <begin position="56"/>
        <end position="126"/>
    </location>
</feature>
<proteinExistence type="predicted"/>
<keyword evidence="2" id="KW-0694">RNA-binding</keyword>
<dbReference type="AlphaFoldDB" id="A0A0L0SNY3"/>
<reference evidence="6" key="2">
    <citation type="submission" date="2009-11" db="EMBL/GenBank/DDBJ databases">
        <title>The Genome Sequence of Allomyces macrogynus strain ATCC 38327.</title>
        <authorList>
            <consortium name="The Broad Institute Genome Sequencing Platform"/>
            <person name="Russ C."/>
            <person name="Cuomo C."/>
            <person name="Shea T."/>
            <person name="Young S.K."/>
            <person name="Zeng Q."/>
            <person name="Koehrsen M."/>
            <person name="Haas B."/>
            <person name="Borodovsky M."/>
            <person name="Guigo R."/>
            <person name="Alvarado L."/>
            <person name="Berlin A."/>
            <person name="Borenstein D."/>
            <person name="Chen Z."/>
            <person name="Engels R."/>
            <person name="Freedman E."/>
            <person name="Gellesch M."/>
            <person name="Goldberg J."/>
            <person name="Griggs A."/>
            <person name="Gujja S."/>
            <person name="Heiman D."/>
            <person name="Hepburn T."/>
            <person name="Howarth C."/>
            <person name="Jen D."/>
            <person name="Larson L."/>
            <person name="Lewis B."/>
            <person name="Mehta T."/>
            <person name="Park D."/>
            <person name="Pearson M."/>
            <person name="Roberts A."/>
            <person name="Saif S."/>
            <person name="Shenoy N."/>
            <person name="Sisk P."/>
            <person name="Stolte C."/>
            <person name="Sykes S."/>
            <person name="Walk T."/>
            <person name="White J."/>
            <person name="Yandava C."/>
            <person name="Burger G."/>
            <person name="Gray M.W."/>
            <person name="Holland P.W.H."/>
            <person name="King N."/>
            <person name="Lang F.B.F."/>
            <person name="Roger A.J."/>
            <person name="Ruiz-Trillo I."/>
            <person name="Lander E."/>
            <person name="Nusbaum C."/>
        </authorList>
    </citation>
    <scope>NUCLEOTIDE SEQUENCE [LARGE SCALE GENOMIC DNA]</scope>
    <source>
        <strain evidence="6">ATCC 38327</strain>
    </source>
</reference>
<evidence type="ECO:0000256" key="1">
    <source>
        <dbReference type="ARBA" id="ARBA00022737"/>
    </source>
</evidence>
<dbReference type="InterPro" id="IPR004088">
    <property type="entry name" value="KH_dom_type_1"/>
</dbReference>
<evidence type="ECO:0000259" key="4">
    <source>
        <dbReference type="SMART" id="SM00322"/>
    </source>
</evidence>
<dbReference type="SUPFAM" id="SSF54791">
    <property type="entry name" value="Eukaryotic type KH-domain (KH-domain type I)"/>
    <property type="match status" value="3"/>
</dbReference>
<dbReference type="STRING" id="578462.A0A0L0SNY3"/>
<reference evidence="5 6" key="1">
    <citation type="submission" date="2009-11" db="EMBL/GenBank/DDBJ databases">
        <title>Annotation of Allomyces macrogynus ATCC 38327.</title>
        <authorList>
            <consortium name="The Broad Institute Genome Sequencing Platform"/>
            <person name="Russ C."/>
            <person name="Cuomo C."/>
            <person name="Burger G."/>
            <person name="Gray M.W."/>
            <person name="Holland P.W.H."/>
            <person name="King N."/>
            <person name="Lang F.B.F."/>
            <person name="Roger A.J."/>
            <person name="Ruiz-Trillo I."/>
            <person name="Young S.K."/>
            <person name="Zeng Q."/>
            <person name="Gargeya S."/>
            <person name="Fitzgerald M."/>
            <person name="Haas B."/>
            <person name="Abouelleil A."/>
            <person name="Alvarado L."/>
            <person name="Arachchi H.M."/>
            <person name="Berlin A."/>
            <person name="Chapman S.B."/>
            <person name="Gearin G."/>
            <person name="Goldberg J."/>
            <person name="Griggs A."/>
            <person name="Gujja S."/>
            <person name="Hansen M."/>
            <person name="Heiman D."/>
            <person name="Howarth C."/>
            <person name="Larimer J."/>
            <person name="Lui A."/>
            <person name="MacDonald P.J.P."/>
            <person name="McCowen C."/>
            <person name="Montmayeur A."/>
            <person name="Murphy C."/>
            <person name="Neiman D."/>
            <person name="Pearson M."/>
            <person name="Priest M."/>
            <person name="Roberts A."/>
            <person name="Saif S."/>
            <person name="Shea T."/>
            <person name="Sisk P."/>
            <person name="Stolte C."/>
            <person name="Sykes S."/>
            <person name="Wortman J."/>
            <person name="Nusbaum C."/>
            <person name="Birren B."/>
        </authorList>
    </citation>
    <scope>NUCLEOTIDE SEQUENCE [LARGE SCALE GENOMIC DNA]</scope>
    <source>
        <strain evidence="5 6">ATCC 38327</strain>
    </source>
</reference>
<feature type="region of interest" description="Disordered" evidence="3">
    <location>
        <begin position="1"/>
        <end position="35"/>
    </location>
</feature>
<dbReference type="Pfam" id="PF00013">
    <property type="entry name" value="KH_1"/>
    <property type="match status" value="3"/>
</dbReference>
<feature type="domain" description="K Homology" evidence="4">
    <location>
        <begin position="140"/>
        <end position="211"/>
    </location>
</feature>
<organism evidence="5 6">
    <name type="scientific">Allomyces macrogynus (strain ATCC 38327)</name>
    <name type="common">Allomyces javanicus var. macrogynus</name>
    <dbReference type="NCBI Taxonomy" id="578462"/>
    <lineage>
        <taxon>Eukaryota</taxon>
        <taxon>Fungi</taxon>
        <taxon>Fungi incertae sedis</taxon>
        <taxon>Blastocladiomycota</taxon>
        <taxon>Blastocladiomycetes</taxon>
        <taxon>Blastocladiales</taxon>
        <taxon>Blastocladiaceae</taxon>
        <taxon>Allomyces</taxon>
    </lineage>
</organism>
<feature type="compositionally biased region" description="Polar residues" evidence="3">
    <location>
        <begin position="1"/>
        <end position="16"/>
    </location>
</feature>
<keyword evidence="6" id="KW-1185">Reference proteome</keyword>
<protein>
    <recommendedName>
        <fullName evidence="4">K Homology domain-containing protein</fullName>
    </recommendedName>
</protein>
<dbReference type="OrthoDB" id="1937934at2759"/>
<dbReference type="InterPro" id="IPR036612">
    <property type="entry name" value="KH_dom_type_1_sf"/>
</dbReference>
<evidence type="ECO:0000313" key="6">
    <source>
        <dbReference type="Proteomes" id="UP000054350"/>
    </source>
</evidence>
<dbReference type="PROSITE" id="PS50084">
    <property type="entry name" value="KH_TYPE_1"/>
    <property type="match status" value="3"/>
</dbReference>
<dbReference type="PANTHER" id="PTHR10288">
    <property type="entry name" value="KH DOMAIN CONTAINING RNA BINDING PROTEIN"/>
    <property type="match status" value="1"/>
</dbReference>
<dbReference type="GO" id="GO:0003723">
    <property type="term" value="F:RNA binding"/>
    <property type="evidence" value="ECO:0007669"/>
    <property type="project" value="UniProtKB-UniRule"/>
</dbReference>
<evidence type="ECO:0000256" key="2">
    <source>
        <dbReference type="PROSITE-ProRule" id="PRU00117"/>
    </source>
</evidence>
<dbReference type="eggNOG" id="KOG2190">
    <property type="taxonomic scope" value="Eukaryota"/>
</dbReference>
<evidence type="ECO:0000313" key="5">
    <source>
        <dbReference type="EMBL" id="KNE64228.1"/>
    </source>
</evidence>
<dbReference type="Gene3D" id="3.30.1370.10">
    <property type="entry name" value="K Homology domain, type 1"/>
    <property type="match status" value="3"/>
</dbReference>
<keyword evidence="1" id="KW-0677">Repeat</keyword>
<dbReference type="Proteomes" id="UP000054350">
    <property type="component" value="Unassembled WGS sequence"/>
</dbReference>
<gene>
    <name evidence="5" type="ORF">AMAG_09269</name>
</gene>
<feature type="domain" description="K Homology" evidence="4">
    <location>
        <begin position="368"/>
        <end position="438"/>
    </location>
</feature>
<dbReference type="SMART" id="SM00322">
    <property type="entry name" value="KH"/>
    <property type="match status" value="3"/>
</dbReference>